<gene>
    <name evidence="2" type="ORF">H8792_001540</name>
</gene>
<evidence type="ECO:0000313" key="2">
    <source>
        <dbReference type="EMBL" id="MBF6057014.1"/>
    </source>
</evidence>
<dbReference type="SUPFAM" id="SSF82171">
    <property type="entry name" value="DPP6 N-terminal domain-like"/>
    <property type="match status" value="1"/>
</dbReference>
<dbReference type="EMBL" id="JACBGI020000001">
    <property type="protein sequence ID" value="MBF6057014.1"/>
    <property type="molecule type" value="Genomic_DNA"/>
</dbReference>
<feature type="signal peptide" evidence="1">
    <location>
        <begin position="1"/>
        <end position="27"/>
    </location>
</feature>
<comment type="caution">
    <text evidence="2">The sequence shown here is derived from an EMBL/GenBank/DDBJ whole genome shotgun (WGS) entry which is preliminary data.</text>
</comment>
<proteinExistence type="predicted"/>
<dbReference type="Proteomes" id="UP001193680">
    <property type="component" value="Unassembled WGS sequence"/>
</dbReference>
<keyword evidence="3" id="KW-1185">Reference proteome</keyword>
<sequence>MTKLFKRTTYSILSITLTLSLSACSYAANQTLNKNTVNTGYITDKEIPEASGLAISQRQKNVLWVLNDSGNKPWIFAINEQGERLGTVKIKGVKNKDWEDLASFKYQGKSYLLIADVGDNSAKRKKYFLHFIKEPKANKLSPDEPLSVKPEWSIEFTYEDGPRDCESVALDLKNNKILLLSKRDKPPVLYELPMRKSDKKEELIAQKLGDIKPLPEPEVQDVRALKNLFYAKRPTAMDMSADGSALIVLTYVKAYLYQNKTRSNWASVLAQSPKEIDLPYLQQGESICFDHDGQSIYVTSEGLPAPLFKVDLKDSLH</sequence>
<name>A0ABS0BVM6_9GAMM</name>
<accession>A0ABS0BVM6</accession>
<evidence type="ECO:0000313" key="3">
    <source>
        <dbReference type="Proteomes" id="UP001193680"/>
    </source>
</evidence>
<evidence type="ECO:0000256" key="1">
    <source>
        <dbReference type="SAM" id="SignalP"/>
    </source>
</evidence>
<dbReference type="PROSITE" id="PS51257">
    <property type="entry name" value="PROKAR_LIPOPROTEIN"/>
    <property type="match status" value="1"/>
</dbReference>
<organism evidence="2 3">
    <name type="scientific">Thiomicrorhabdus heinhorstiae</name>
    <dbReference type="NCBI Taxonomy" id="2748010"/>
    <lineage>
        <taxon>Bacteria</taxon>
        <taxon>Pseudomonadati</taxon>
        <taxon>Pseudomonadota</taxon>
        <taxon>Gammaproteobacteria</taxon>
        <taxon>Thiotrichales</taxon>
        <taxon>Piscirickettsiaceae</taxon>
        <taxon>Thiomicrorhabdus</taxon>
    </lineage>
</organism>
<dbReference type="RefSeq" id="WP_194947365.1">
    <property type="nucleotide sequence ID" value="NZ_JACBGI020000001.1"/>
</dbReference>
<evidence type="ECO:0008006" key="4">
    <source>
        <dbReference type="Google" id="ProtNLM"/>
    </source>
</evidence>
<protein>
    <recommendedName>
        <fullName evidence="4">Integral membrane protein</fullName>
    </recommendedName>
</protein>
<feature type="chain" id="PRO_5045951629" description="Integral membrane protein" evidence="1">
    <location>
        <begin position="28"/>
        <end position="317"/>
    </location>
</feature>
<keyword evidence="1" id="KW-0732">Signal</keyword>
<reference evidence="2 3" key="1">
    <citation type="submission" date="2020-06" db="EMBL/GenBank/DDBJ databases">
        <authorList>
            <person name="Scott K."/>
        </authorList>
    </citation>
    <scope>NUCLEOTIDE SEQUENCE [LARGE SCALE GENOMIC DNA]</scope>
    <source>
        <strain evidence="2 3">HH1</strain>
    </source>
</reference>
<reference evidence="2 3" key="2">
    <citation type="submission" date="2020-11" db="EMBL/GenBank/DDBJ databases">
        <title>Sulfur oxidizing isolate from Hospital Hole Sinkhole.</title>
        <authorList>
            <person name="Scott K.M."/>
        </authorList>
    </citation>
    <scope>NUCLEOTIDE SEQUENCE [LARGE SCALE GENOMIC DNA]</scope>
    <source>
        <strain evidence="2 3">HH1</strain>
    </source>
</reference>